<gene>
    <name evidence="10" type="primary">LOC106470633</name>
</gene>
<evidence type="ECO:0000256" key="1">
    <source>
        <dbReference type="ARBA" id="ARBA00004124"/>
    </source>
</evidence>
<dbReference type="InterPro" id="IPR014710">
    <property type="entry name" value="RmlC-like_jellyroll"/>
</dbReference>
<keyword evidence="7" id="KW-0325">Glycoprotein</keyword>
<evidence type="ECO:0000256" key="8">
    <source>
        <dbReference type="SAM" id="MobiDB-lite"/>
    </source>
</evidence>
<evidence type="ECO:0000313" key="9">
    <source>
        <dbReference type="Proteomes" id="UP000694941"/>
    </source>
</evidence>
<dbReference type="SUPFAM" id="SSF51206">
    <property type="entry name" value="cAMP-binding domain-like"/>
    <property type="match status" value="1"/>
</dbReference>
<dbReference type="InterPro" id="IPR018490">
    <property type="entry name" value="cNMP-bd_dom_sf"/>
</dbReference>
<evidence type="ECO:0000256" key="5">
    <source>
        <dbReference type="ARBA" id="ARBA00022889"/>
    </source>
</evidence>
<keyword evidence="5" id="KW-0130">Cell adhesion</keyword>
<dbReference type="Gene3D" id="2.60.120.10">
    <property type="entry name" value="Jelly Rolls"/>
    <property type="match status" value="1"/>
</dbReference>
<dbReference type="InterPro" id="IPR006916">
    <property type="entry name" value="POPDC1-3"/>
</dbReference>
<evidence type="ECO:0000256" key="3">
    <source>
        <dbReference type="ARBA" id="ARBA00022427"/>
    </source>
</evidence>
<feature type="non-terminal residue" evidence="10">
    <location>
        <position position="1"/>
    </location>
</feature>
<reference evidence="10" key="1">
    <citation type="submission" date="2025-08" db="UniProtKB">
        <authorList>
            <consortium name="RefSeq"/>
        </authorList>
    </citation>
    <scope>IDENTIFICATION</scope>
    <source>
        <tissue evidence="10">Muscle</tissue>
    </source>
</reference>
<sequence length="237" mass="26834">VCVNIRNKKLCEILIFCRMKATCEDILLHYLHPNEFVDSPEWEGCSLDSGKLYQVTLTAVEPCRYICWPRRDLEQFLNVNPFMRVILHNLIGKDITKKLYSLNEFHQPSERQAPTSSASDWWRYQIPRSLSVDAVHTGTKGHVRSLLWKARDHRERAAPSDNIGSSPAHIPCHFAHYSDPGPFHNLSRPSPAKTAARASAAWHFPSHESSSSSSTSSSSFRTTARHVPGHVSFETSV</sequence>
<proteinExistence type="predicted"/>
<protein>
    <submittedName>
        <fullName evidence="10">Uncharacterized protein LOC106470633</fullName>
    </submittedName>
</protein>
<accession>A0ABM1TGG3</accession>
<dbReference type="RefSeq" id="XP_022254969.1">
    <property type="nucleotide sequence ID" value="XM_022399261.1"/>
</dbReference>
<dbReference type="GeneID" id="106470633"/>
<evidence type="ECO:0000256" key="2">
    <source>
        <dbReference type="ARBA" id="ARBA00004435"/>
    </source>
</evidence>
<feature type="compositionally biased region" description="Low complexity" evidence="8">
    <location>
        <begin position="187"/>
        <end position="201"/>
    </location>
</feature>
<keyword evidence="6" id="KW-0965">Cell junction</keyword>
<name>A0ABM1TGG3_LIMPO</name>
<evidence type="ECO:0000313" key="10">
    <source>
        <dbReference type="RefSeq" id="XP_022254969.1"/>
    </source>
</evidence>
<dbReference type="Proteomes" id="UP000694941">
    <property type="component" value="Unplaced"/>
</dbReference>
<feature type="compositionally biased region" description="Low complexity" evidence="8">
    <location>
        <begin position="209"/>
        <end position="219"/>
    </location>
</feature>
<organism evidence="9 10">
    <name type="scientific">Limulus polyphemus</name>
    <name type="common">Atlantic horseshoe crab</name>
    <dbReference type="NCBI Taxonomy" id="6850"/>
    <lineage>
        <taxon>Eukaryota</taxon>
        <taxon>Metazoa</taxon>
        <taxon>Ecdysozoa</taxon>
        <taxon>Arthropoda</taxon>
        <taxon>Chelicerata</taxon>
        <taxon>Merostomata</taxon>
        <taxon>Xiphosura</taxon>
        <taxon>Limulidae</taxon>
        <taxon>Limulus</taxon>
    </lineage>
</organism>
<keyword evidence="9" id="KW-1185">Reference proteome</keyword>
<evidence type="ECO:0000256" key="6">
    <source>
        <dbReference type="ARBA" id="ARBA00022949"/>
    </source>
</evidence>
<evidence type="ECO:0000256" key="4">
    <source>
        <dbReference type="ARBA" id="ARBA00022473"/>
    </source>
</evidence>
<keyword evidence="4" id="KW-0217">Developmental protein</keyword>
<dbReference type="PANTHER" id="PTHR12101:SF17">
    <property type="entry name" value="BLOOD VESSEL EPICARDIAL SUBSTANCE"/>
    <property type="match status" value="1"/>
</dbReference>
<dbReference type="PANTHER" id="PTHR12101">
    <property type="entry name" value="POPEYE DOMAIN CONTAINING PROTEIN"/>
    <property type="match status" value="1"/>
</dbReference>
<feature type="region of interest" description="Disordered" evidence="8">
    <location>
        <begin position="183"/>
        <end position="237"/>
    </location>
</feature>
<keyword evidence="3" id="KW-0796">Tight junction</keyword>
<comment type="subcellular location">
    <subcellularLocation>
        <location evidence="2">Cell junction</location>
        <location evidence="2">Tight junction</location>
    </subcellularLocation>
    <subcellularLocation>
        <location evidence="1">Lateral cell membrane</location>
    </subcellularLocation>
</comment>
<evidence type="ECO:0000256" key="7">
    <source>
        <dbReference type="ARBA" id="ARBA00023180"/>
    </source>
</evidence>